<reference evidence="7 8" key="1">
    <citation type="submission" date="2015-09" db="EMBL/GenBank/DDBJ databases">
        <title>Draft genome sequence of Alicyclobacillus ferrooxydans DSM 22381.</title>
        <authorList>
            <person name="Hemp J."/>
        </authorList>
    </citation>
    <scope>NUCLEOTIDE SEQUENCE [LARGE SCALE GENOMIC DNA]</scope>
    <source>
        <strain evidence="7 8">TC-34</strain>
    </source>
</reference>
<dbReference type="STRING" id="471514.AN477_04030"/>
<keyword evidence="4 6" id="KW-1133">Transmembrane helix</keyword>
<feature type="transmembrane region" description="Helical" evidence="6">
    <location>
        <begin position="12"/>
        <end position="34"/>
    </location>
</feature>
<keyword evidence="5 6" id="KW-0472">Membrane</keyword>
<dbReference type="GO" id="GO:0051301">
    <property type="term" value="P:cell division"/>
    <property type="evidence" value="ECO:0007669"/>
    <property type="project" value="InterPro"/>
</dbReference>
<dbReference type="PROSITE" id="PS51257">
    <property type="entry name" value="PROKAR_LIPOPROTEIN"/>
    <property type="match status" value="1"/>
</dbReference>
<name>A0A0P9CI86_9BACL</name>
<feature type="transmembrane region" description="Helical" evidence="6">
    <location>
        <begin position="325"/>
        <end position="342"/>
    </location>
</feature>
<evidence type="ECO:0000256" key="2">
    <source>
        <dbReference type="ARBA" id="ARBA00022692"/>
    </source>
</evidence>
<dbReference type="GO" id="GO:0005886">
    <property type="term" value="C:plasma membrane"/>
    <property type="evidence" value="ECO:0007669"/>
    <property type="project" value="TreeGrafter"/>
</dbReference>
<comment type="subcellular location">
    <subcellularLocation>
        <location evidence="1">Membrane</location>
        <topology evidence="1">Multi-pass membrane protein</topology>
    </subcellularLocation>
</comment>
<evidence type="ECO:0000313" key="7">
    <source>
        <dbReference type="EMBL" id="KPV45154.1"/>
    </source>
</evidence>
<feature type="transmembrane region" description="Helical" evidence="6">
    <location>
        <begin position="163"/>
        <end position="181"/>
    </location>
</feature>
<dbReference type="GO" id="GO:0008360">
    <property type="term" value="P:regulation of cell shape"/>
    <property type="evidence" value="ECO:0007669"/>
    <property type="project" value="UniProtKB-KW"/>
</dbReference>
<sequence>MDVLRRNWRQIDYAMIVTLILLTAYSCIAIYAATYGKKDLSIPSHAWMKQMIYGIIGFVAMWVLTAYDYRSLRKIHWWLYGITTFLLVAVYAFHPINGARSWIPLPGFSLQPSEFSKLAIVITLATMMAERDESEFPDYRLHTTWPMLLVVIVPTVLTLKEPALGQALVMLSIFAVMFMMFVRRSWFALGITIFVLISIVFIALPVEFPVQATALVQNVLIKHNILHGYQANRILTWLDHTYLPLGAGYNIRQAQTAIGSGQLFGEGWLSGLETSSGGVPNQWTDYIFTAIGEEFGFIGSSLLVLLFLILVYRLVRAAGSSQDTYGTYLVMGIVGMFSFQVFENIGMDMYLSPSTGITLPFISYGGSSMLANFMATGIAMSVLLRKKRLSFS</sequence>
<protein>
    <submittedName>
        <fullName evidence="7">Rod shape-determining protein RodA</fullName>
    </submittedName>
</protein>
<dbReference type="InterPro" id="IPR001182">
    <property type="entry name" value="FtsW/RodA"/>
</dbReference>
<evidence type="ECO:0000256" key="4">
    <source>
        <dbReference type="ARBA" id="ARBA00022989"/>
    </source>
</evidence>
<dbReference type="EMBL" id="LJCO01000014">
    <property type="protein sequence ID" value="KPV45154.1"/>
    <property type="molecule type" value="Genomic_DNA"/>
</dbReference>
<keyword evidence="3" id="KW-0133">Cell shape</keyword>
<feature type="transmembrane region" description="Helical" evidence="6">
    <location>
        <begin position="186"/>
        <end position="206"/>
    </location>
</feature>
<evidence type="ECO:0000313" key="8">
    <source>
        <dbReference type="Proteomes" id="UP000050482"/>
    </source>
</evidence>
<dbReference type="AlphaFoldDB" id="A0A0P9CI86"/>
<dbReference type="RefSeq" id="WP_054967891.1">
    <property type="nucleotide sequence ID" value="NZ_LJCO01000014.1"/>
</dbReference>
<accession>A0A0P9CI86</accession>
<dbReference type="Pfam" id="PF01098">
    <property type="entry name" value="FTSW_RODA_SPOVE"/>
    <property type="match status" value="1"/>
</dbReference>
<evidence type="ECO:0000256" key="5">
    <source>
        <dbReference type="ARBA" id="ARBA00023136"/>
    </source>
</evidence>
<dbReference type="OrthoDB" id="9768187at2"/>
<feature type="transmembrane region" description="Helical" evidence="6">
    <location>
        <begin position="362"/>
        <end position="384"/>
    </location>
</feature>
<proteinExistence type="predicted"/>
<dbReference type="GO" id="GO:0015648">
    <property type="term" value="F:lipid-linked peptidoglycan transporter activity"/>
    <property type="evidence" value="ECO:0007669"/>
    <property type="project" value="TreeGrafter"/>
</dbReference>
<feature type="transmembrane region" description="Helical" evidence="6">
    <location>
        <begin position="295"/>
        <end position="313"/>
    </location>
</feature>
<feature type="transmembrane region" description="Helical" evidence="6">
    <location>
        <begin position="77"/>
        <end position="96"/>
    </location>
</feature>
<dbReference type="PATRIC" id="fig|471514.4.peg.680"/>
<evidence type="ECO:0000256" key="3">
    <source>
        <dbReference type="ARBA" id="ARBA00022960"/>
    </source>
</evidence>
<evidence type="ECO:0000256" key="6">
    <source>
        <dbReference type="SAM" id="Phobius"/>
    </source>
</evidence>
<dbReference type="GO" id="GO:0032153">
    <property type="term" value="C:cell division site"/>
    <property type="evidence" value="ECO:0007669"/>
    <property type="project" value="TreeGrafter"/>
</dbReference>
<gene>
    <name evidence="7" type="ORF">AN477_04030</name>
</gene>
<dbReference type="PANTHER" id="PTHR30474:SF1">
    <property type="entry name" value="PEPTIDOGLYCAN GLYCOSYLTRANSFERASE MRDB"/>
    <property type="match status" value="1"/>
</dbReference>
<feature type="transmembrane region" description="Helical" evidence="6">
    <location>
        <begin position="46"/>
        <end position="65"/>
    </location>
</feature>
<evidence type="ECO:0000256" key="1">
    <source>
        <dbReference type="ARBA" id="ARBA00004141"/>
    </source>
</evidence>
<dbReference type="PANTHER" id="PTHR30474">
    <property type="entry name" value="CELL CYCLE PROTEIN"/>
    <property type="match status" value="1"/>
</dbReference>
<keyword evidence="2 6" id="KW-0812">Transmembrane</keyword>
<dbReference type="Proteomes" id="UP000050482">
    <property type="component" value="Unassembled WGS sequence"/>
</dbReference>
<keyword evidence="8" id="KW-1185">Reference proteome</keyword>
<comment type="caution">
    <text evidence="7">The sequence shown here is derived from an EMBL/GenBank/DDBJ whole genome shotgun (WGS) entry which is preliminary data.</text>
</comment>
<organism evidence="7 8">
    <name type="scientific">Alicyclobacillus ferrooxydans</name>
    <dbReference type="NCBI Taxonomy" id="471514"/>
    <lineage>
        <taxon>Bacteria</taxon>
        <taxon>Bacillati</taxon>
        <taxon>Bacillota</taxon>
        <taxon>Bacilli</taxon>
        <taxon>Bacillales</taxon>
        <taxon>Alicyclobacillaceae</taxon>
        <taxon>Alicyclobacillus</taxon>
    </lineage>
</organism>